<dbReference type="SUPFAM" id="SSF56524">
    <property type="entry name" value="Oxidoreductase molybdopterin-binding domain"/>
    <property type="match status" value="1"/>
</dbReference>
<reference evidence="2 3" key="1">
    <citation type="submission" date="2018-06" db="EMBL/GenBank/DDBJ databases">
        <title>Genomic Encyclopedia of Type Strains, Phase III (KMG-III): the genomes of soil and plant-associated and newly described type strains.</title>
        <authorList>
            <person name="Whitman W."/>
        </authorList>
    </citation>
    <scope>NUCLEOTIDE SEQUENCE [LARGE SCALE GENOMIC DNA]</scope>
    <source>
        <strain evidence="2 3">CECT 7730</strain>
    </source>
</reference>
<feature type="signal peptide" evidence="1">
    <location>
        <begin position="1"/>
        <end position="23"/>
    </location>
</feature>
<protein>
    <recommendedName>
        <fullName evidence="4">Oxidoreductase molybdopterin-binding domain-containing protein</fullName>
    </recommendedName>
</protein>
<dbReference type="Proteomes" id="UP000247551">
    <property type="component" value="Unassembled WGS sequence"/>
</dbReference>
<proteinExistence type="predicted"/>
<evidence type="ECO:0000313" key="3">
    <source>
        <dbReference type="Proteomes" id="UP000247551"/>
    </source>
</evidence>
<evidence type="ECO:0008006" key="4">
    <source>
        <dbReference type="Google" id="ProtNLM"/>
    </source>
</evidence>
<name>A0A318V9I0_9GAMM</name>
<evidence type="ECO:0000313" key="2">
    <source>
        <dbReference type="EMBL" id="PYF82955.1"/>
    </source>
</evidence>
<evidence type="ECO:0000256" key="1">
    <source>
        <dbReference type="SAM" id="SignalP"/>
    </source>
</evidence>
<dbReference type="RefSeq" id="WP_110572939.1">
    <property type="nucleotide sequence ID" value="NZ_QKLW01000002.1"/>
</dbReference>
<gene>
    <name evidence="2" type="ORF">DFP75_10244</name>
</gene>
<dbReference type="EMBL" id="QKLW01000002">
    <property type="protein sequence ID" value="PYF82955.1"/>
    <property type="molecule type" value="Genomic_DNA"/>
</dbReference>
<dbReference type="AlphaFoldDB" id="A0A318V9I0"/>
<accession>A0A318V9I0</accession>
<keyword evidence="1" id="KW-0732">Signal</keyword>
<dbReference type="InterPro" id="IPR036374">
    <property type="entry name" value="OxRdtase_Mopterin-bd_sf"/>
</dbReference>
<organism evidence="2 3">
    <name type="scientific">Marinomonas alcarazii</name>
    <dbReference type="NCBI Taxonomy" id="491949"/>
    <lineage>
        <taxon>Bacteria</taxon>
        <taxon>Pseudomonadati</taxon>
        <taxon>Pseudomonadota</taxon>
        <taxon>Gammaproteobacteria</taxon>
        <taxon>Oceanospirillales</taxon>
        <taxon>Oceanospirillaceae</taxon>
        <taxon>Marinomonas</taxon>
    </lineage>
</organism>
<feature type="chain" id="PRO_5016356392" description="Oxidoreductase molybdopterin-binding domain-containing protein" evidence="1">
    <location>
        <begin position="24"/>
        <end position="170"/>
    </location>
</feature>
<sequence>MKQYFVLGLMTLVAALPLANIHAHELSKPSSKVILTVSGSIKNTNTPDGTAQFDREMLMNLEVIELKTETPWSEGVDSYRGPLLRSLIATVGAEGGDLTVTALNDFSSVVPSQDGEEYNVILAMELNGVPMSVRNKGPLFLVYPFSDYPSLNNEVIHNRSVWQIKSIHVE</sequence>
<comment type="caution">
    <text evidence="2">The sequence shown here is derived from an EMBL/GenBank/DDBJ whole genome shotgun (WGS) entry which is preliminary data.</text>
</comment>
<keyword evidence="3" id="KW-1185">Reference proteome</keyword>